<proteinExistence type="predicted"/>
<dbReference type="RefSeq" id="WP_263544457.1">
    <property type="nucleotide sequence ID" value="NZ_JAOVZO020000001.1"/>
</dbReference>
<gene>
    <name evidence="2" type="ORF">OD750_000600</name>
</gene>
<feature type="compositionally biased region" description="Basic and acidic residues" evidence="1">
    <location>
        <begin position="12"/>
        <end position="27"/>
    </location>
</feature>
<accession>A0A9X4BGG5</accession>
<dbReference type="Proteomes" id="UP001139971">
    <property type="component" value="Unassembled WGS sequence"/>
</dbReference>
<sequence length="99" mass="11490">MHDEDPSIGGSREARGRKTRRYQQDGPRRHRGGARSAEISTRSGKRKRPRRNIDLHIHSLLYWAQPESECEDAAAWIVTPELRRVLAEVLPERPDLARR</sequence>
<evidence type="ECO:0000256" key="1">
    <source>
        <dbReference type="SAM" id="MobiDB-lite"/>
    </source>
</evidence>
<reference evidence="2" key="1">
    <citation type="submission" date="2023-02" db="EMBL/GenBank/DDBJ databases">
        <title>Tahibacter soli sp. nov. isolated from soil.</title>
        <authorList>
            <person name="Baek J.H."/>
            <person name="Lee J.K."/>
            <person name="Choi D.G."/>
            <person name="Jeon C.O."/>
        </authorList>
    </citation>
    <scope>NUCLEOTIDE SEQUENCE</scope>
    <source>
        <strain evidence="2">BL</strain>
    </source>
</reference>
<keyword evidence="3" id="KW-1185">Reference proteome</keyword>
<protein>
    <submittedName>
        <fullName evidence="2">Uncharacterized protein</fullName>
    </submittedName>
</protein>
<comment type="caution">
    <text evidence="2">The sequence shown here is derived from an EMBL/GenBank/DDBJ whole genome shotgun (WGS) entry which is preliminary data.</text>
</comment>
<feature type="region of interest" description="Disordered" evidence="1">
    <location>
        <begin position="1"/>
        <end position="51"/>
    </location>
</feature>
<organism evidence="2 3">
    <name type="scientific">Tahibacter soli</name>
    <dbReference type="NCBI Taxonomy" id="2983605"/>
    <lineage>
        <taxon>Bacteria</taxon>
        <taxon>Pseudomonadati</taxon>
        <taxon>Pseudomonadota</taxon>
        <taxon>Gammaproteobacteria</taxon>
        <taxon>Lysobacterales</taxon>
        <taxon>Rhodanobacteraceae</taxon>
        <taxon>Tahibacter</taxon>
    </lineage>
</organism>
<name>A0A9X4BGG5_9GAMM</name>
<evidence type="ECO:0000313" key="2">
    <source>
        <dbReference type="EMBL" id="MDC8011038.1"/>
    </source>
</evidence>
<dbReference type="EMBL" id="JAOVZO020000001">
    <property type="protein sequence ID" value="MDC8011038.1"/>
    <property type="molecule type" value="Genomic_DNA"/>
</dbReference>
<evidence type="ECO:0000313" key="3">
    <source>
        <dbReference type="Proteomes" id="UP001139971"/>
    </source>
</evidence>
<dbReference type="AlphaFoldDB" id="A0A9X4BGG5"/>